<keyword evidence="2" id="KW-1185">Reference proteome</keyword>
<comment type="caution">
    <text evidence="1">The sequence shown here is derived from an EMBL/GenBank/DDBJ whole genome shotgun (WGS) entry which is preliminary data.</text>
</comment>
<reference evidence="1" key="1">
    <citation type="journal article" date="2020" name="Phytopathology">
        <title>Genome sequence of the chestnut blight fungus Cryphonectria parasitica EP155: A fundamental resource for an archetypical invasive plant pathogen.</title>
        <authorList>
            <person name="Crouch J.A."/>
            <person name="Dawe A."/>
            <person name="Aerts A."/>
            <person name="Barry K."/>
            <person name="Churchill A.C.L."/>
            <person name="Grimwood J."/>
            <person name="Hillman B."/>
            <person name="Milgroom M.G."/>
            <person name="Pangilinan J."/>
            <person name="Smith M."/>
            <person name="Salamov A."/>
            <person name="Schmutz J."/>
            <person name="Yadav J."/>
            <person name="Grigoriev I.V."/>
            <person name="Nuss D."/>
        </authorList>
    </citation>
    <scope>NUCLEOTIDE SEQUENCE</scope>
    <source>
        <strain evidence="1">EP155</strain>
    </source>
</reference>
<proteinExistence type="predicted"/>
<dbReference type="Proteomes" id="UP000803844">
    <property type="component" value="Unassembled WGS sequence"/>
</dbReference>
<protein>
    <submittedName>
        <fullName evidence="1">Uncharacterized protein</fullName>
    </submittedName>
</protein>
<dbReference type="AlphaFoldDB" id="A0A9P4XYI1"/>
<gene>
    <name evidence="1" type="ORF">M406DRAFT_103902</name>
</gene>
<evidence type="ECO:0000313" key="2">
    <source>
        <dbReference type="Proteomes" id="UP000803844"/>
    </source>
</evidence>
<dbReference type="EMBL" id="MU032349">
    <property type="protein sequence ID" value="KAF3763659.1"/>
    <property type="molecule type" value="Genomic_DNA"/>
</dbReference>
<evidence type="ECO:0000313" key="1">
    <source>
        <dbReference type="EMBL" id="KAF3763659.1"/>
    </source>
</evidence>
<sequence length="97" mass="10816">MAGHRRPFTCVWENVTVVRGNSVHFLSVCLWIFLSRKDYILSLWVILGGCCCCTARKHGNHDLMTALLMLMAGRMWISVARAILKAGMVGWDGTGTC</sequence>
<dbReference type="GeneID" id="63832217"/>
<dbReference type="RefSeq" id="XP_040774620.1">
    <property type="nucleotide sequence ID" value="XM_040915088.1"/>
</dbReference>
<name>A0A9P4XYI1_CRYP1</name>
<organism evidence="1 2">
    <name type="scientific">Cryphonectria parasitica (strain ATCC 38755 / EP155)</name>
    <dbReference type="NCBI Taxonomy" id="660469"/>
    <lineage>
        <taxon>Eukaryota</taxon>
        <taxon>Fungi</taxon>
        <taxon>Dikarya</taxon>
        <taxon>Ascomycota</taxon>
        <taxon>Pezizomycotina</taxon>
        <taxon>Sordariomycetes</taxon>
        <taxon>Sordariomycetidae</taxon>
        <taxon>Diaporthales</taxon>
        <taxon>Cryphonectriaceae</taxon>
        <taxon>Cryphonectria-Endothia species complex</taxon>
        <taxon>Cryphonectria</taxon>
    </lineage>
</organism>
<accession>A0A9P4XYI1</accession>